<reference evidence="1 2" key="1">
    <citation type="journal article" date="2016" name="Nat. Commun.">
        <title>Thousands of microbial genomes shed light on interconnected biogeochemical processes in an aquifer system.</title>
        <authorList>
            <person name="Anantharaman K."/>
            <person name="Brown C.T."/>
            <person name="Hug L.A."/>
            <person name="Sharon I."/>
            <person name="Castelle C.J."/>
            <person name="Probst A.J."/>
            <person name="Thomas B.C."/>
            <person name="Singh A."/>
            <person name="Wilkins M.J."/>
            <person name="Karaoz U."/>
            <person name="Brodie E.L."/>
            <person name="Williams K.H."/>
            <person name="Hubbard S.S."/>
            <person name="Banfield J.F."/>
        </authorList>
    </citation>
    <scope>NUCLEOTIDE SEQUENCE [LARGE SCALE GENOMIC DNA]</scope>
</reference>
<comment type="caution">
    <text evidence="1">The sequence shown here is derived from an EMBL/GenBank/DDBJ whole genome shotgun (WGS) entry which is preliminary data.</text>
</comment>
<sequence length="72" mass="8222">MGLSPNTKIPLCVLQTATQLPEQKCRAILAAFLIDREKAIRPIVDQVSEKLWVIENGQIKEFFGNFSEYLEK</sequence>
<dbReference type="Proteomes" id="UP000179136">
    <property type="component" value="Unassembled WGS sequence"/>
</dbReference>
<dbReference type="STRING" id="1798561.A3B87_02825"/>
<organism evidence="1 2">
    <name type="scientific">Candidatus Kuenenbacteria bacterium RIFCSPHIGHO2_02_FULL_39_13</name>
    <dbReference type="NCBI Taxonomy" id="1798561"/>
    <lineage>
        <taxon>Bacteria</taxon>
        <taxon>Candidatus Kueneniibacteriota</taxon>
    </lineage>
</organism>
<dbReference type="EMBL" id="MFMW01000009">
    <property type="protein sequence ID" value="OGG87530.1"/>
    <property type="molecule type" value="Genomic_DNA"/>
</dbReference>
<gene>
    <name evidence="1" type="ORF">A3B87_02825</name>
</gene>
<evidence type="ECO:0000313" key="1">
    <source>
        <dbReference type="EMBL" id="OGG87530.1"/>
    </source>
</evidence>
<name>A0A1F6FNU4_9BACT</name>
<protein>
    <submittedName>
        <fullName evidence="1">Uncharacterized protein</fullName>
    </submittedName>
</protein>
<accession>A0A1F6FNU4</accession>
<dbReference type="AlphaFoldDB" id="A0A1F6FNU4"/>
<proteinExistence type="predicted"/>
<evidence type="ECO:0000313" key="2">
    <source>
        <dbReference type="Proteomes" id="UP000179136"/>
    </source>
</evidence>